<name>A0A318KPB9_9FIRM</name>
<dbReference type="EMBL" id="QJKH01000007">
    <property type="protein sequence ID" value="PXX78618.1"/>
    <property type="molecule type" value="Genomic_DNA"/>
</dbReference>
<evidence type="ECO:0000256" key="1">
    <source>
        <dbReference type="ARBA" id="ARBA00022448"/>
    </source>
</evidence>
<dbReference type="PROSITE" id="PS00211">
    <property type="entry name" value="ABC_TRANSPORTER_1"/>
    <property type="match status" value="1"/>
</dbReference>
<dbReference type="PANTHER" id="PTHR42939:SF3">
    <property type="entry name" value="ABC TRANSPORTER ATP-BINDING COMPONENT"/>
    <property type="match status" value="1"/>
</dbReference>
<dbReference type="OrthoDB" id="9804819at2"/>
<dbReference type="InterPro" id="IPR027417">
    <property type="entry name" value="P-loop_NTPase"/>
</dbReference>
<dbReference type="Proteomes" id="UP000247612">
    <property type="component" value="Unassembled WGS sequence"/>
</dbReference>
<reference evidence="5 6" key="1">
    <citation type="submission" date="2018-05" db="EMBL/GenBank/DDBJ databases">
        <title>Genomic Encyclopedia of Type Strains, Phase IV (KMG-IV): sequencing the most valuable type-strain genomes for metagenomic binning, comparative biology and taxonomic classification.</title>
        <authorList>
            <person name="Goeker M."/>
        </authorList>
    </citation>
    <scope>NUCLEOTIDE SEQUENCE [LARGE SCALE GENOMIC DNA]</scope>
    <source>
        <strain evidence="5 6">JC118</strain>
    </source>
</reference>
<evidence type="ECO:0000313" key="5">
    <source>
        <dbReference type="EMBL" id="PXX78618.1"/>
    </source>
</evidence>
<proteinExistence type="predicted"/>
<dbReference type="InterPro" id="IPR051782">
    <property type="entry name" value="ABC_Transporter_VariousFunc"/>
</dbReference>
<keyword evidence="2" id="KW-0547">Nucleotide-binding</keyword>
<dbReference type="RefSeq" id="WP_022939177.1">
    <property type="nucleotide sequence ID" value="NZ_CABKRQ010000008.1"/>
</dbReference>
<dbReference type="Gene3D" id="3.40.50.300">
    <property type="entry name" value="P-loop containing nucleotide triphosphate hydrolases"/>
    <property type="match status" value="1"/>
</dbReference>
<sequence>MNHIEVNHINKKYEQFQLSNVSFTVPAGCIVGFIGENGAGKTTTIKSILNCIMINQGEIKLFGKPISNEIKEEIGVVFDQNFFYEGLSAKDIDLILKNTYKHWDSQLFYQYCTDWELPINQAMKQLSKGMKMKVSIAAALAHHPKLLILDEATSGLDPISRNDILDIFLDFIQDEDHSIFFSSHITSDLEKIADRIIFIHKGKILFEKDKDELKDNYGVLKTQNEEILKDAHKLRLMRNTFGCEYLIDNRQEIHQAYPEAVCDPISIDDLMVFYVKGDELA</sequence>
<dbReference type="InterPro" id="IPR003439">
    <property type="entry name" value="ABC_transporter-like_ATP-bd"/>
</dbReference>
<dbReference type="AlphaFoldDB" id="A0A318KPB9"/>
<dbReference type="InterPro" id="IPR017871">
    <property type="entry name" value="ABC_transporter-like_CS"/>
</dbReference>
<keyword evidence="1" id="KW-0813">Transport</keyword>
<evidence type="ECO:0000256" key="3">
    <source>
        <dbReference type="ARBA" id="ARBA00022840"/>
    </source>
</evidence>
<evidence type="ECO:0000256" key="2">
    <source>
        <dbReference type="ARBA" id="ARBA00022741"/>
    </source>
</evidence>
<accession>A0A318KPB9</accession>
<organism evidence="5 6">
    <name type="scientific">Dielma fastidiosa</name>
    <dbReference type="NCBI Taxonomy" id="1034346"/>
    <lineage>
        <taxon>Bacteria</taxon>
        <taxon>Bacillati</taxon>
        <taxon>Bacillota</taxon>
        <taxon>Erysipelotrichia</taxon>
        <taxon>Erysipelotrichales</taxon>
        <taxon>Erysipelotrichaceae</taxon>
        <taxon>Dielma</taxon>
    </lineage>
</organism>
<keyword evidence="3 5" id="KW-0067">ATP-binding</keyword>
<dbReference type="STRING" id="1034346.GCA_000313565_02894"/>
<dbReference type="CDD" id="cd03230">
    <property type="entry name" value="ABC_DR_subfamily_A"/>
    <property type="match status" value="1"/>
</dbReference>
<protein>
    <submittedName>
        <fullName evidence="5">ABC-2 type transport system ATP-binding protein</fullName>
    </submittedName>
</protein>
<evidence type="ECO:0000259" key="4">
    <source>
        <dbReference type="PROSITE" id="PS50893"/>
    </source>
</evidence>
<gene>
    <name evidence="5" type="ORF">DES51_107159</name>
</gene>
<dbReference type="PANTHER" id="PTHR42939">
    <property type="entry name" value="ABC TRANSPORTER ATP-BINDING PROTEIN ALBC-RELATED"/>
    <property type="match status" value="1"/>
</dbReference>
<feature type="domain" description="ABC transporter" evidence="4">
    <location>
        <begin position="1"/>
        <end position="226"/>
    </location>
</feature>
<comment type="caution">
    <text evidence="5">The sequence shown here is derived from an EMBL/GenBank/DDBJ whole genome shotgun (WGS) entry which is preliminary data.</text>
</comment>
<dbReference type="SMART" id="SM00382">
    <property type="entry name" value="AAA"/>
    <property type="match status" value="1"/>
</dbReference>
<dbReference type="GO" id="GO:0005524">
    <property type="term" value="F:ATP binding"/>
    <property type="evidence" value="ECO:0007669"/>
    <property type="project" value="UniProtKB-KW"/>
</dbReference>
<dbReference type="PROSITE" id="PS50893">
    <property type="entry name" value="ABC_TRANSPORTER_2"/>
    <property type="match status" value="1"/>
</dbReference>
<keyword evidence="6" id="KW-1185">Reference proteome</keyword>
<dbReference type="InterPro" id="IPR003593">
    <property type="entry name" value="AAA+_ATPase"/>
</dbReference>
<dbReference type="SUPFAM" id="SSF52540">
    <property type="entry name" value="P-loop containing nucleoside triphosphate hydrolases"/>
    <property type="match status" value="1"/>
</dbReference>
<dbReference type="GO" id="GO:0016887">
    <property type="term" value="F:ATP hydrolysis activity"/>
    <property type="evidence" value="ECO:0007669"/>
    <property type="project" value="InterPro"/>
</dbReference>
<dbReference type="Pfam" id="PF00005">
    <property type="entry name" value="ABC_tran"/>
    <property type="match status" value="1"/>
</dbReference>
<evidence type="ECO:0000313" key="6">
    <source>
        <dbReference type="Proteomes" id="UP000247612"/>
    </source>
</evidence>